<accession>A0A4C1UEW9</accession>
<proteinExistence type="predicted"/>
<evidence type="ECO:0000256" key="1">
    <source>
        <dbReference type="SAM" id="MobiDB-lite"/>
    </source>
</evidence>
<name>A0A4C1UEW9_EUMVA</name>
<comment type="caution">
    <text evidence="2">The sequence shown here is derived from an EMBL/GenBank/DDBJ whole genome shotgun (WGS) entry which is preliminary data.</text>
</comment>
<evidence type="ECO:0000313" key="2">
    <source>
        <dbReference type="EMBL" id="GBP24657.1"/>
    </source>
</evidence>
<keyword evidence="3" id="KW-1185">Reference proteome</keyword>
<dbReference type="EMBL" id="BGZK01000164">
    <property type="protein sequence ID" value="GBP24657.1"/>
    <property type="molecule type" value="Genomic_DNA"/>
</dbReference>
<gene>
    <name evidence="2" type="ORF">EVAR_15863_1</name>
</gene>
<evidence type="ECO:0000313" key="3">
    <source>
        <dbReference type="Proteomes" id="UP000299102"/>
    </source>
</evidence>
<feature type="region of interest" description="Disordered" evidence="1">
    <location>
        <begin position="60"/>
        <end position="86"/>
    </location>
</feature>
<sequence>MEEEVVNYAVTNLATSGKSVGSTAIHILTEYRSEVVISTFAFSASSQIATQRKLHIRLKASPGSGSGQAGGYPPRAAVSEGAKIVI</sequence>
<reference evidence="2 3" key="1">
    <citation type="journal article" date="2019" name="Commun. Biol.">
        <title>The bagworm genome reveals a unique fibroin gene that provides high tensile strength.</title>
        <authorList>
            <person name="Kono N."/>
            <person name="Nakamura H."/>
            <person name="Ohtoshi R."/>
            <person name="Tomita M."/>
            <person name="Numata K."/>
            <person name="Arakawa K."/>
        </authorList>
    </citation>
    <scope>NUCLEOTIDE SEQUENCE [LARGE SCALE GENOMIC DNA]</scope>
</reference>
<protein>
    <submittedName>
        <fullName evidence="2">Uncharacterized protein</fullName>
    </submittedName>
</protein>
<organism evidence="2 3">
    <name type="scientific">Eumeta variegata</name>
    <name type="common">Bagworm moth</name>
    <name type="synonym">Eumeta japonica</name>
    <dbReference type="NCBI Taxonomy" id="151549"/>
    <lineage>
        <taxon>Eukaryota</taxon>
        <taxon>Metazoa</taxon>
        <taxon>Ecdysozoa</taxon>
        <taxon>Arthropoda</taxon>
        <taxon>Hexapoda</taxon>
        <taxon>Insecta</taxon>
        <taxon>Pterygota</taxon>
        <taxon>Neoptera</taxon>
        <taxon>Endopterygota</taxon>
        <taxon>Lepidoptera</taxon>
        <taxon>Glossata</taxon>
        <taxon>Ditrysia</taxon>
        <taxon>Tineoidea</taxon>
        <taxon>Psychidae</taxon>
        <taxon>Oiketicinae</taxon>
        <taxon>Eumeta</taxon>
    </lineage>
</organism>
<dbReference type="AlphaFoldDB" id="A0A4C1UEW9"/>
<dbReference type="Proteomes" id="UP000299102">
    <property type="component" value="Unassembled WGS sequence"/>
</dbReference>